<dbReference type="Proteomes" id="UP000034682">
    <property type="component" value="Unassembled WGS sequence"/>
</dbReference>
<keyword evidence="10" id="KW-1003">Cell membrane</keyword>
<comment type="caution">
    <text evidence="13">The sequence shown here is derived from an EMBL/GenBank/DDBJ whole genome shotgun (WGS) entry which is preliminary data.</text>
</comment>
<evidence type="ECO:0000256" key="5">
    <source>
        <dbReference type="ARBA" id="ARBA00022679"/>
    </source>
</evidence>
<dbReference type="GO" id="GO:0005886">
    <property type="term" value="C:plasma membrane"/>
    <property type="evidence" value="ECO:0007669"/>
    <property type="project" value="UniProtKB-SubCell"/>
</dbReference>
<dbReference type="Pfam" id="PF16192">
    <property type="entry name" value="PMT_4TMC"/>
    <property type="match status" value="1"/>
</dbReference>
<evidence type="ECO:0000256" key="3">
    <source>
        <dbReference type="ARBA" id="ARBA00007222"/>
    </source>
</evidence>
<feature type="transmembrane region" description="Helical" evidence="10">
    <location>
        <begin position="146"/>
        <end position="162"/>
    </location>
</feature>
<feature type="transmembrane region" description="Helical" evidence="10">
    <location>
        <begin position="298"/>
        <end position="317"/>
    </location>
</feature>
<evidence type="ECO:0000256" key="1">
    <source>
        <dbReference type="ARBA" id="ARBA00004127"/>
    </source>
</evidence>
<dbReference type="InterPro" id="IPR032421">
    <property type="entry name" value="PMT_4TMC"/>
</dbReference>
<reference evidence="13 14" key="1">
    <citation type="journal article" date="2015" name="Nature">
        <title>rRNA introns, odd ribosomes, and small enigmatic genomes across a large radiation of phyla.</title>
        <authorList>
            <person name="Brown C.T."/>
            <person name="Hug L.A."/>
            <person name="Thomas B.C."/>
            <person name="Sharon I."/>
            <person name="Castelle C.J."/>
            <person name="Singh A."/>
            <person name="Wilkins M.J."/>
            <person name="Williams K.H."/>
            <person name="Banfield J.F."/>
        </authorList>
    </citation>
    <scope>NUCLEOTIDE SEQUENCE [LARGE SCALE GENOMIC DNA]</scope>
</reference>
<comment type="pathway">
    <text evidence="2 10">Protein modification; protein glycosylation.</text>
</comment>
<organism evidence="13 14">
    <name type="scientific">Candidatus Giovannonibacteria bacterium GW2011_GWB1_47_6b</name>
    <dbReference type="NCBI Taxonomy" id="1618655"/>
    <lineage>
        <taxon>Bacteria</taxon>
        <taxon>Candidatus Giovannoniibacteriota</taxon>
    </lineage>
</organism>
<protein>
    <recommendedName>
        <fullName evidence="9 10">Polyprenol-phosphate-mannose--protein mannosyltransferase</fullName>
        <ecNumber evidence="10">2.4.1.-</ecNumber>
    </recommendedName>
</protein>
<dbReference type="GO" id="GO:0004169">
    <property type="term" value="F:dolichyl-phosphate-mannose-protein mannosyltransferase activity"/>
    <property type="evidence" value="ECO:0007669"/>
    <property type="project" value="UniProtKB-UniRule"/>
</dbReference>
<dbReference type="GO" id="GO:0012505">
    <property type="term" value="C:endomembrane system"/>
    <property type="evidence" value="ECO:0007669"/>
    <property type="project" value="UniProtKB-SubCell"/>
</dbReference>
<evidence type="ECO:0000256" key="9">
    <source>
        <dbReference type="ARBA" id="ARBA00093617"/>
    </source>
</evidence>
<keyword evidence="5 10" id="KW-0808">Transferase</keyword>
<evidence type="ECO:0000313" key="14">
    <source>
        <dbReference type="Proteomes" id="UP000034682"/>
    </source>
</evidence>
<feature type="domain" description="Protein O-mannosyl-transferase C-terminal four TM" evidence="12">
    <location>
        <begin position="250"/>
        <end position="398"/>
    </location>
</feature>
<name>A0A0G1T148_9BACT</name>
<evidence type="ECO:0000256" key="6">
    <source>
        <dbReference type="ARBA" id="ARBA00022692"/>
    </source>
</evidence>
<dbReference type="InterPro" id="IPR003342">
    <property type="entry name" value="ArnT-like_N"/>
</dbReference>
<feature type="domain" description="ArnT-like N-terminal" evidence="11">
    <location>
        <begin position="14"/>
        <end position="225"/>
    </location>
</feature>
<evidence type="ECO:0000259" key="12">
    <source>
        <dbReference type="Pfam" id="PF16192"/>
    </source>
</evidence>
<dbReference type="PANTHER" id="PTHR10050">
    <property type="entry name" value="DOLICHYL-PHOSPHATE-MANNOSE--PROTEIN MANNOSYLTRANSFERASE"/>
    <property type="match status" value="1"/>
</dbReference>
<evidence type="ECO:0000256" key="7">
    <source>
        <dbReference type="ARBA" id="ARBA00022989"/>
    </source>
</evidence>
<accession>A0A0G1T148</accession>
<proteinExistence type="inferred from homology"/>
<feature type="transmembrane region" description="Helical" evidence="10">
    <location>
        <begin position="95"/>
        <end position="115"/>
    </location>
</feature>
<dbReference type="EMBL" id="LCOK01000050">
    <property type="protein sequence ID" value="KKU75489.1"/>
    <property type="molecule type" value="Genomic_DNA"/>
</dbReference>
<feature type="transmembrane region" description="Helical" evidence="10">
    <location>
        <begin position="207"/>
        <end position="231"/>
    </location>
</feature>
<dbReference type="AlphaFoldDB" id="A0A0G1T148"/>
<feature type="transmembrane region" description="Helical" evidence="10">
    <location>
        <begin position="168"/>
        <end position="200"/>
    </location>
</feature>
<keyword evidence="7 10" id="KW-1133">Transmembrane helix</keyword>
<comment type="subcellular location">
    <subcellularLocation>
        <location evidence="10">Cell membrane</location>
    </subcellularLocation>
    <subcellularLocation>
        <location evidence="1">Endomembrane system</location>
        <topology evidence="1">Multi-pass membrane protein</topology>
    </subcellularLocation>
</comment>
<dbReference type="UniPathway" id="UPA00378"/>
<comment type="similarity">
    <text evidence="3 10">Belongs to the glycosyltransferase 39 family.</text>
</comment>
<feature type="transmembrane region" description="Helical" evidence="10">
    <location>
        <begin position="329"/>
        <end position="347"/>
    </location>
</feature>
<sequence length="409" mass="45957">MVLTRKDYYGAFLVFLIALALRLPFISYPPAVVFDEGVYATFASKIIFGIPFFDVHPPLASLINAGVARTSDFSYKELRDIGKDFGEFPFVRVRALHALAGSFLAVVIYFCAKYLWEQSSYAFLASLFVALDNAFISYSRLILPDIWLLLFGFLGVLFVLVAEKKQSVAFLLLAGMFAGLAFSVKWSGLGFVAFGSLLLWRQKRLRFLAVFVSFAVLVYFFVFSLFFSFFAPSSVAPVSYPAPLDVVGIFRYNQAMFWEHGKVPYHFHSSFPYEWVLGARPIAMWGSGGQRIDLAPNIILWGGVFLALITVIIVTFMRPRGSVSLASDTYKLLVVGYLMNYVPFFFVARPLFLYHYFAPVLFGYLLLPAVLKQGAGIIAPNSSFQKTLFSFFALVFLEGVMLASRTYGF</sequence>
<dbReference type="EC" id="2.4.1.-" evidence="10"/>
<evidence type="ECO:0000256" key="10">
    <source>
        <dbReference type="RuleBase" id="RU367007"/>
    </source>
</evidence>
<comment type="function">
    <text evidence="10">Protein O-mannosyltransferase that catalyzes the transfer of a single mannose residue from a polyprenol phospho-mannosyl lipidic donor to the hydroxyl group of selected serine and threonine residues in acceptor proteins.</text>
</comment>
<dbReference type="Pfam" id="PF02366">
    <property type="entry name" value="PMT"/>
    <property type="match status" value="1"/>
</dbReference>
<evidence type="ECO:0000259" key="11">
    <source>
        <dbReference type="Pfam" id="PF02366"/>
    </source>
</evidence>
<gene>
    <name evidence="13" type="ORF">UY02_C0050G0005</name>
</gene>
<evidence type="ECO:0000256" key="8">
    <source>
        <dbReference type="ARBA" id="ARBA00023136"/>
    </source>
</evidence>
<feature type="transmembrane region" description="Helical" evidence="10">
    <location>
        <begin position="353"/>
        <end position="371"/>
    </location>
</feature>
<evidence type="ECO:0000256" key="4">
    <source>
        <dbReference type="ARBA" id="ARBA00022676"/>
    </source>
</evidence>
<feature type="transmembrane region" description="Helical" evidence="10">
    <location>
        <begin position="7"/>
        <end position="25"/>
    </location>
</feature>
<keyword evidence="4 10" id="KW-0328">Glycosyltransferase</keyword>
<feature type="transmembrane region" description="Helical" evidence="10">
    <location>
        <begin position="121"/>
        <end position="139"/>
    </location>
</feature>
<dbReference type="InterPro" id="IPR027005">
    <property type="entry name" value="PMT-like"/>
</dbReference>
<keyword evidence="8 10" id="KW-0472">Membrane</keyword>
<evidence type="ECO:0000256" key="2">
    <source>
        <dbReference type="ARBA" id="ARBA00004922"/>
    </source>
</evidence>
<evidence type="ECO:0000313" key="13">
    <source>
        <dbReference type="EMBL" id="KKU75489.1"/>
    </source>
</evidence>
<feature type="transmembrane region" description="Helical" evidence="10">
    <location>
        <begin position="383"/>
        <end position="403"/>
    </location>
</feature>
<keyword evidence="6 10" id="KW-0812">Transmembrane</keyword>